<dbReference type="EMBL" id="SSTE01019758">
    <property type="protein sequence ID" value="KAA0036103.1"/>
    <property type="molecule type" value="Genomic_DNA"/>
</dbReference>
<comment type="caution">
    <text evidence="11">The sequence shown here is derived from an EMBL/GenBank/DDBJ whole genome shotgun (WGS) entry which is preliminary data.</text>
</comment>
<protein>
    <submittedName>
        <fullName evidence="11">Retrotransposon protein</fullName>
    </submittedName>
</protein>
<name>A0A5A7SZN9_CUCMM</name>
<dbReference type="GO" id="GO:0005634">
    <property type="term" value="C:nucleus"/>
    <property type="evidence" value="ECO:0007669"/>
    <property type="project" value="UniProtKB-SubCell"/>
</dbReference>
<dbReference type="AlphaFoldDB" id="A0A5A7SZN9"/>
<evidence type="ECO:0000256" key="5">
    <source>
        <dbReference type="ARBA" id="ARBA00022723"/>
    </source>
</evidence>
<dbReference type="GO" id="GO:0046872">
    <property type="term" value="F:metal ion binding"/>
    <property type="evidence" value="ECO:0007669"/>
    <property type="project" value="UniProtKB-KW"/>
</dbReference>
<evidence type="ECO:0000313" key="11">
    <source>
        <dbReference type="EMBL" id="KAA0036103.1"/>
    </source>
</evidence>
<gene>
    <name evidence="11" type="ORF">E6C27_scaffold338G00030</name>
</gene>
<feature type="chain" id="PRO_5022804621" evidence="8">
    <location>
        <begin position="19"/>
        <end position="448"/>
    </location>
</feature>
<dbReference type="GO" id="GO:0004518">
    <property type="term" value="F:nuclease activity"/>
    <property type="evidence" value="ECO:0007669"/>
    <property type="project" value="UniProtKB-KW"/>
</dbReference>
<evidence type="ECO:0000256" key="7">
    <source>
        <dbReference type="ARBA" id="ARBA00023242"/>
    </source>
</evidence>
<dbReference type="PANTHER" id="PTHR22930">
    <property type="match status" value="1"/>
</dbReference>
<evidence type="ECO:0000313" key="12">
    <source>
        <dbReference type="Proteomes" id="UP000321393"/>
    </source>
</evidence>
<dbReference type="InterPro" id="IPR027806">
    <property type="entry name" value="HARBI1_dom"/>
</dbReference>
<comment type="cofactor">
    <cofactor evidence="1">
        <name>a divalent metal cation</name>
        <dbReference type="ChEBI" id="CHEBI:60240"/>
    </cofactor>
</comment>
<dbReference type="InterPro" id="IPR058353">
    <property type="entry name" value="DUF8040"/>
</dbReference>
<keyword evidence="8" id="KW-0732">Signal</keyword>
<evidence type="ECO:0000256" key="8">
    <source>
        <dbReference type="SAM" id="SignalP"/>
    </source>
</evidence>
<feature type="domain" description="DDE Tnp4" evidence="9">
    <location>
        <begin position="102"/>
        <end position="243"/>
    </location>
</feature>
<sequence length="448" mass="51659">MDRRTFAILCHLLQIVSGLSSTEIVDIEEIVAMFLHVLVHDVKNRVIQREFVWFDEKVSQHFNLVLLVVIRLYKELIKRPVPVTNNCNDQCWKCFENCLSALDGTYIKVNVPATDRPTFRTRKEKIATNVLGVCDTKGDFVYVLAGWEGSATDSRILRDVLSRENGLQVSKEYYYLCDAGYPNAEGFLVPYRDQRYHLQEWRGAGNTPTNTKEYFNMKHSLARNVIECAFGVLKGRWVILRGKSYYPLQTCLDEGGEGTLVECLMELVSMGGWKSNNSTFWPGYLAQLVHMMAEKLPGCQVRATTVIDCRIKTLKRTFQAIAEIRGPACSGFRWNDEQKCIVAKKALFDNWVRSHPVAKEPEQTVFILRRTYMCSIAIRRRVGWLRHSPTTMYAHHDLALQRIRPNRVDPRGRGKVNERWMLKAYIWRSSKKRATQDDCGVACTRPCQ</sequence>
<feature type="domain" description="DUF8040" evidence="10">
    <location>
        <begin position="1"/>
        <end position="70"/>
    </location>
</feature>
<evidence type="ECO:0000256" key="6">
    <source>
        <dbReference type="ARBA" id="ARBA00022801"/>
    </source>
</evidence>
<dbReference type="GO" id="GO:0016787">
    <property type="term" value="F:hydrolase activity"/>
    <property type="evidence" value="ECO:0007669"/>
    <property type="project" value="UniProtKB-KW"/>
</dbReference>
<evidence type="ECO:0000259" key="9">
    <source>
        <dbReference type="Pfam" id="PF13359"/>
    </source>
</evidence>
<dbReference type="Pfam" id="PF13359">
    <property type="entry name" value="DDE_Tnp_4"/>
    <property type="match status" value="1"/>
</dbReference>
<evidence type="ECO:0000256" key="4">
    <source>
        <dbReference type="ARBA" id="ARBA00022722"/>
    </source>
</evidence>
<evidence type="ECO:0000259" key="10">
    <source>
        <dbReference type="Pfam" id="PF26138"/>
    </source>
</evidence>
<proteinExistence type="inferred from homology"/>
<keyword evidence="7" id="KW-0539">Nucleus</keyword>
<organism evidence="11 12">
    <name type="scientific">Cucumis melo var. makuwa</name>
    <name type="common">Oriental melon</name>
    <dbReference type="NCBI Taxonomy" id="1194695"/>
    <lineage>
        <taxon>Eukaryota</taxon>
        <taxon>Viridiplantae</taxon>
        <taxon>Streptophyta</taxon>
        <taxon>Embryophyta</taxon>
        <taxon>Tracheophyta</taxon>
        <taxon>Spermatophyta</taxon>
        <taxon>Magnoliopsida</taxon>
        <taxon>eudicotyledons</taxon>
        <taxon>Gunneridae</taxon>
        <taxon>Pentapetalae</taxon>
        <taxon>rosids</taxon>
        <taxon>fabids</taxon>
        <taxon>Cucurbitales</taxon>
        <taxon>Cucurbitaceae</taxon>
        <taxon>Benincaseae</taxon>
        <taxon>Cucumis</taxon>
    </lineage>
</organism>
<keyword evidence="5" id="KW-0479">Metal-binding</keyword>
<comment type="subcellular location">
    <subcellularLocation>
        <location evidence="2">Nucleus</location>
    </subcellularLocation>
</comment>
<dbReference type="Pfam" id="PF26138">
    <property type="entry name" value="DUF8040"/>
    <property type="match status" value="1"/>
</dbReference>
<feature type="signal peptide" evidence="8">
    <location>
        <begin position="1"/>
        <end position="18"/>
    </location>
</feature>
<dbReference type="InterPro" id="IPR045249">
    <property type="entry name" value="HARBI1-like"/>
</dbReference>
<reference evidence="11 12" key="1">
    <citation type="submission" date="2019-08" db="EMBL/GenBank/DDBJ databases">
        <title>Draft genome sequences of two oriental melons (Cucumis melo L. var makuwa).</title>
        <authorList>
            <person name="Kwon S.-Y."/>
        </authorList>
    </citation>
    <scope>NUCLEOTIDE SEQUENCE [LARGE SCALE GENOMIC DNA]</scope>
    <source>
        <strain evidence="12">cv. SW 3</strain>
        <tissue evidence="11">Leaf</tissue>
    </source>
</reference>
<keyword evidence="4" id="KW-0540">Nuclease</keyword>
<comment type="similarity">
    <text evidence="3">Belongs to the HARBI1 family.</text>
</comment>
<evidence type="ECO:0000256" key="1">
    <source>
        <dbReference type="ARBA" id="ARBA00001968"/>
    </source>
</evidence>
<dbReference type="PANTHER" id="PTHR22930:SF293">
    <property type="entry name" value="PROTEIN ALP1-LIKE"/>
    <property type="match status" value="1"/>
</dbReference>
<evidence type="ECO:0000256" key="3">
    <source>
        <dbReference type="ARBA" id="ARBA00006958"/>
    </source>
</evidence>
<accession>A0A5A7SZN9</accession>
<keyword evidence="6" id="KW-0378">Hydrolase</keyword>
<evidence type="ECO:0000256" key="2">
    <source>
        <dbReference type="ARBA" id="ARBA00004123"/>
    </source>
</evidence>
<dbReference type="Proteomes" id="UP000321393">
    <property type="component" value="Unassembled WGS sequence"/>
</dbReference>